<keyword evidence="2" id="KW-1185">Reference proteome</keyword>
<gene>
    <name evidence="1" type="ORF">NST17_19505</name>
</gene>
<protein>
    <submittedName>
        <fullName evidence="1">Uncharacterized protein</fullName>
    </submittedName>
</protein>
<sequence>MKIVFVVKTVDNKGELVTGYVGQTLDMPFVPTVGMKFKMGISTWLWETDKGELDLPVKEIVYNLDDEIVYCLFEYEFERGKELKHSFWKEVKNVYNSYELMQFKSRQ</sequence>
<comment type="caution">
    <text evidence="1">The sequence shown here is derived from an EMBL/GenBank/DDBJ whole genome shotgun (WGS) entry which is preliminary data.</text>
</comment>
<dbReference type="Proteomes" id="UP001459714">
    <property type="component" value="Unassembled WGS sequence"/>
</dbReference>
<evidence type="ECO:0000313" key="2">
    <source>
        <dbReference type="Proteomes" id="UP001459714"/>
    </source>
</evidence>
<reference evidence="1 2" key="1">
    <citation type="submission" date="2024-03" db="EMBL/GenBank/DDBJ databases">
        <title>Bacilli Hybrid Assemblies.</title>
        <authorList>
            <person name="Kovac J."/>
        </authorList>
    </citation>
    <scope>NUCLEOTIDE SEQUENCE [LARGE SCALE GENOMIC DNA]</scope>
    <source>
        <strain evidence="1 2">FSL M8-0022</strain>
    </source>
</reference>
<dbReference type="EMBL" id="JBBYAK010000002">
    <property type="protein sequence ID" value="MEL3959343.1"/>
    <property type="molecule type" value="Genomic_DNA"/>
</dbReference>
<dbReference type="RefSeq" id="WP_342020981.1">
    <property type="nucleotide sequence ID" value="NZ_JBBYAK010000002.1"/>
</dbReference>
<proteinExistence type="predicted"/>
<accession>A0ABU9K3G4</accession>
<organism evidence="1 2">
    <name type="scientific">Caldifermentibacillus hisashii</name>
    <dbReference type="NCBI Taxonomy" id="996558"/>
    <lineage>
        <taxon>Bacteria</taxon>
        <taxon>Bacillati</taxon>
        <taxon>Bacillota</taxon>
        <taxon>Bacilli</taxon>
        <taxon>Bacillales</taxon>
        <taxon>Bacillaceae</taxon>
        <taxon>Caldifermentibacillus</taxon>
    </lineage>
</organism>
<name>A0ABU9K3G4_9BACI</name>
<evidence type="ECO:0000313" key="1">
    <source>
        <dbReference type="EMBL" id="MEL3959343.1"/>
    </source>
</evidence>